<dbReference type="WBParaSite" id="TTAC_0000680101-mRNA-1">
    <property type="protein sequence ID" value="TTAC_0000680101-mRNA-1"/>
    <property type="gene ID" value="TTAC_0000680101"/>
</dbReference>
<feature type="region of interest" description="Disordered" evidence="1">
    <location>
        <begin position="55"/>
        <end position="78"/>
    </location>
</feature>
<protein>
    <submittedName>
        <fullName evidence="4">ZM domain-containing protein</fullName>
    </submittedName>
</protein>
<sequence>MTTVAARRPYTPHLQQAHPMDYRPYKTLSPPTCHALADPRHGRSEQVEFSKKLFSVPHHNNRKQNNTYQMQTNPIPSPPNHLLSILQASDKVKGQSHNLLLAAQA</sequence>
<evidence type="ECO:0000313" key="4">
    <source>
        <dbReference type="WBParaSite" id="TTAC_0000680101-mRNA-1"/>
    </source>
</evidence>
<evidence type="ECO:0000256" key="1">
    <source>
        <dbReference type="SAM" id="MobiDB-lite"/>
    </source>
</evidence>
<dbReference type="AlphaFoldDB" id="A0A0R3X0W4"/>
<reference evidence="4" key="1">
    <citation type="submission" date="2017-02" db="UniProtKB">
        <authorList>
            <consortium name="WormBaseParasite"/>
        </authorList>
    </citation>
    <scope>IDENTIFICATION</scope>
</reference>
<gene>
    <name evidence="2" type="ORF">TTAC_LOCUS6786</name>
</gene>
<dbReference type="Proteomes" id="UP000274429">
    <property type="component" value="Unassembled WGS sequence"/>
</dbReference>
<name>A0A0R3X0W4_HYDTA</name>
<proteinExistence type="predicted"/>
<evidence type="ECO:0000313" key="3">
    <source>
        <dbReference type="Proteomes" id="UP000274429"/>
    </source>
</evidence>
<feature type="region of interest" description="Disordered" evidence="1">
    <location>
        <begin position="1"/>
        <end position="26"/>
    </location>
</feature>
<keyword evidence="3" id="KW-1185">Reference proteome</keyword>
<dbReference type="EMBL" id="UYWX01020322">
    <property type="protein sequence ID" value="VDM31053.1"/>
    <property type="molecule type" value="Genomic_DNA"/>
</dbReference>
<feature type="compositionally biased region" description="Polar residues" evidence="1">
    <location>
        <begin position="63"/>
        <end position="74"/>
    </location>
</feature>
<organism evidence="4">
    <name type="scientific">Hydatigena taeniaeformis</name>
    <name type="common">Feline tapeworm</name>
    <name type="synonym">Taenia taeniaeformis</name>
    <dbReference type="NCBI Taxonomy" id="6205"/>
    <lineage>
        <taxon>Eukaryota</taxon>
        <taxon>Metazoa</taxon>
        <taxon>Spiralia</taxon>
        <taxon>Lophotrochozoa</taxon>
        <taxon>Platyhelminthes</taxon>
        <taxon>Cestoda</taxon>
        <taxon>Eucestoda</taxon>
        <taxon>Cyclophyllidea</taxon>
        <taxon>Taeniidae</taxon>
        <taxon>Hydatigera</taxon>
    </lineage>
</organism>
<reference evidence="2 3" key="2">
    <citation type="submission" date="2018-11" db="EMBL/GenBank/DDBJ databases">
        <authorList>
            <consortium name="Pathogen Informatics"/>
        </authorList>
    </citation>
    <scope>NUCLEOTIDE SEQUENCE [LARGE SCALE GENOMIC DNA]</scope>
</reference>
<evidence type="ECO:0000313" key="2">
    <source>
        <dbReference type="EMBL" id="VDM31053.1"/>
    </source>
</evidence>
<accession>A0A0R3X0W4</accession>